<evidence type="ECO:0000313" key="2">
    <source>
        <dbReference type="Proteomes" id="UP000439113"/>
    </source>
</evidence>
<gene>
    <name evidence="1" type="ORF">GJ654_01660</name>
</gene>
<reference evidence="1 2" key="1">
    <citation type="submission" date="2019-11" db="EMBL/GenBank/DDBJ databases">
        <title>Whole-genome sequence of a Rhodoblastus acidophilus DSM 142.</title>
        <authorList>
            <person name="Kyndt J.A."/>
            <person name="Meyer T.E."/>
        </authorList>
    </citation>
    <scope>NUCLEOTIDE SEQUENCE [LARGE SCALE GENOMIC DNA]</scope>
    <source>
        <strain evidence="1 2">DSM 142</strain>
    </source>
</reference>
<name>A0A6N8DJL2_RHOAC</name>
<accession>A0A6N8DJL2</accession>
<comment type="caution">
    <text evidence="1">The sequence shown here is derived from an EMBL/GenBank/DDBJ whole genome shotgun (WGS) entry which is preliminary data.</text>
</comment>
<dbReference type="EMBL" id="WNKS01000001">
    <property type="protein sequence ID" value="MTV29695.1"/>
    <property type="molecule type" value="Genomic_DNA"/>
</dbReference>
<organism evidence="1 2">
    <name type="scientific">Rhodoblastus acidophilus</name>
    <name type="common">Rhodopseudomonas acidophila</name>
    <dbReference type="NCBI Taxonomy" id="1074"/>
    <lineage>
        <taxon>Bacteria</taxon>
        <taxon>Pseudomonadati</taxon>
        <taxon>Pseudomonadota</taxon>
        <taxon>Alphaproteobacteria</taxon>
        <taxon>Hyphomicrobiales</taxon>
        <taxon>Rhodoblastaceae</taxon>
        <taxon>Rhodoblastus</taxon>
    </lineage>
</organism>
<protein>
    <submittedName>
        <fullName evidence="1">Uncharacterized protein</fullName>
    </submittedName>
</protein>
<dbReference type="RefSeq" id="WP_155444346.1">
    <property type="nucleotide sequence ID" value="NZ_JAOQNR010000001.1"/>
</dbReference>
<sequence length="118" mass="12977">MQRTDFIPSNEQQGTAFGESKQLIAAAGAAFGLAAWLVSSAHAFGWWSSEADFAAACERNQLRHAYANYCIDDRRIVHVLAPDGTTSKPGFDWNVNNAAVVRAEAAVRYAHRSQVREH</sequence>
<dbReference type="AlphaFoldDB" id="A0A6N8DJL2"/>
<dbReference type="Proteomes" id="UP000439113">
    <property type="component" value="Unassembled WGS sequence"/>
</dbReference>
<evidence type="ECO:0000313" key="1">
    <source>
        <dbReference type="EMBL" id="MTV29695.1"/>
    </source>
</evidence>
<proteinExistence type="predicted"/>
<dbReference type="OrthoDB" id="8473533at2"/>